<keyword evidence="2" id="KW-1185">Reference proteome</keyword>
<evidence type="ECO:0000313" key="1">
    <source>
        <dbReference type="EMBL" id="APX72895.1"/>
    </source>
</evidence>
<dbReference type="RefSeq" id="WP_076617086.1">
    <property type="nucleotide sequence ID" value="NZ_CP019323.1"/>
</dbReference>
<name>A0A1P8Q4Z5_9LACO</name>
<dbReference type="EMBL" id="CP019323">
    <property type="protein sequence ID" value="APX72895.1"/>
    <property type="molecule type" value="Genomic_DNA"/>
</dbReference>
<dbReference type="KEGG" id="lalw:BTM29_10170"/>
<dbReference type="STRING" id="1847728.BTM29_10170"/>
<organism evidence="1 2">
    <name type="scientific">Companilactobacillus allii</name>
    <dbReference type="NCBI Taxonomy" id="1847728"/>
    <lineage>
        <taxon>Bacteria</taxon>
        <taxon>Bacillati</taxon>
        <taxon>Bacillota</taxon>
        <taxon>Bacilli</taxon>
        <taxon>Lactobacillales</taxon>
        <taxon>Lactobacillaceae</taxon>
        <taxon>Companilactobacillus</taxon>
    </lineage>
</organism>
<accession>A0A1P8Q4Z5</accession>
<dbReference type="OrthoDB" id="2293097at2"/>
<dbReference type="Proteomes" id="UP000187499">
    <property type="component" value="Chromosome"/>
</dbReference>
<proteinExistence type="predicted"/>
<protein>
    <submittedName>
        <fullName evidence="1">Uncharacterized protein</fullName>
    </submittedName>
</protein>
<reference evidence="2" key="1">
    <citation type="submission" date="2016-12" db="EMBL/GenBank/DDBJ databases">
        <authorList>
            <person name="Jung M.Y."/>
            <person name="Lee S.H."/>
        </authorList>
    </citation>
    <scope>NUCLEOTIDE SEQUENCE [LARGE SCALE GENOMIC DNA]</scope>
    <source>
        <strain evidence="2">WiKim39</strain>
    </source>
</reference>
<evidence type="ECO:0000313" key="2">
    <source>
        <dbReference type="Proteomes" id="UP000187499"/>
    </source>
</evidence>
<gene>
    <name evidence="1" type="ORF">BTM29_10170</name>
</gene>
<dbReference type="AlphaFoldDB" id="A0A1P8Q4Z5"/>
<sequence>MIESLDLNLYALNNRSNVAYDFNNIKPIEGAKFYIDKTRTGKSSITETTSGIYRVENTFSFDSPFFGSNFDFLGINIVMNSKSIDDETNIKKSIYNSAVPTLYLGIQTNE</sequence>